<dbReference type="STRING" id="388357.GCA_001580365_03786"/>
<feature type="domain" description="N-acetyltransferase" evidence="4">
    <location>
        <begin position="1"/>
        <end position="150"/>
    </location>
</feature>
<dbReference type="CDD" id="cd04301">
    <property type="entry name" value="NAT_SF"/>
    <property type="match status" value="1"/>
</dbReference>
<evidence type="ECO:0000313" key="5">
    <source>
        <dbReference type="EMBL" id="GEO97412.1"/>
    </source>
</evidence>
<feature type="compositionally biased region" description="Basic and acidic residues" evidence="3">
    <location>
        <begin position="165"/>
        <end position="174"/>
    </location>
</feature>
<gene>
    <name evidence="5" type="ORF">KTU01_35350</name>
</gene>
<dbReference type="PANTHER" id="PTHR43420">
    <property type="entry name" value="ACETYLTRANSFERASE"/>
    <property type="match status" value="1"/>
</dbReference>
<keyword evidence="6" id="KW-1185">Reference proteome</keyword>
<dbReference type="InterPro" id="IPR016181">
    <property type="entry name" value="Acyl_CoA_acyltransferase"/>
</dbReference>
<evidence type="ECO:0000256" key="3">
    <source>
        <dbReference type="SAM" id="MobiDB-lite"/>
    </source>
</evidence>
<dbReference type="GO" id="GO:0016747">
    <property type="term" value="F:acyltransferase activity, transferring groups other than amino-acyl groups"/>
    <property type="evidence" value="ECO:0007669"/>
    <property type="project" value="InterPro"/>
</dbReference>
<dbReference type="InterPro" id="IPR050680">
    <property type="entry name" value="YpeA/RimI_acetyltransf"/>
</dbReference>
<dbReference type="Pfam" id="PF00583">
    <property type="entry name" value="Acetyltransf_1"/>
    <property type="match status" value="1"/>
</dbReference>
<evidence type="ECO:0000313" key="6">
    <source>
        <dbReference type="Proteomes" id="UP000321103"/>
    </source>
</evidence>
<dbReference type="InterPro" id="IPR000182">
    <property type="entry name" value="GNAT_dom"/>
</dbReference>
<evidence type="ECO:0000259" key="4">
    <source>
        <dbReference type="PROSITE" id="PS51186"/>
    </source>
</evidence>
<name>A0A512II80_9MICC</name>
<dbReference type="Gene3D" id="3.40.630.30">
    <property type="match status" value="1"/>
</dbReference>
<reference evidence="5 6" key="1">
    <citation type="submission" date="2019-07" db="EMBL/GenBank/DDBJ databases">
        <title>Whole genome shotgun sequence of Kocuria turfanensis NBRC 107627.</title>
        <authorList>
            <person name="Hosoyama A."/>
            <person name="Uohara A."/>
            <person name="Ohji S."/>
            <person name="Ichikawa N."/>
        </authorList>
    </citation>
    <scope>NUCLEOTIDE SEQUENCE [LARGE SCALE GENOMIC DNA]</scope>
    <source>
        <strain evidence="5 6">NBRC 107627</strain>
    </source>
</reference>
<protein>
    <recommendedName>
        <fullName evidence="4">N-acetyltransferase domain-containing protein</fullName>
    </recommendedName>
</protein>
<evidence type="ECO:0000256" key="1">
    <source>
        <dbReference type="ARBA" id="ARBA00022679"/>
    </source>
</evidence>
<accession>A0A512II80</accession>
<dbReference type="EMBL" id="BJZS01000126">
    <property type="protein sequence ID" value="GEO97412.1"/>
    <property type="molecule type" value="Genomic_DNA"/>
</dbReference>
<proteinExistence type="predicted"/>
<dbReference type="PROSITE" id="PS51186">
    <property type="entry name" value="GNAT"/>
    <property type="match status" value="1"/>
</dbReference>
<keyword evidence="2" id="KW-0012">Acyltransferase</keyword>
<dbReference type="SUPFAM" id="SSF55729">
    <property type="entry name" value="Acyl-CoA N-acyltransferases (Nat)"/>
    <property type="match status" value="1"/>
</dbReference>
<dbReference type="Proteomes" id="UP000321103">
    <property type="component" value="Unassembled WGS sequence"/>
</dbReference>
<feature type="region of interest" description="Disordered" evidence="3">
    <location>
        <begin position="148"/>
        <end position="174"/>
    </location>
</feature>
<evidence type="ECO:0000256" key="2">
    <source>
        <dbReference type="ARBA" id="ARBA00023315"/>
    </source>
</evidence>
<sequence>MHELRCQIEDWLGEQGIEQWGHGHVSRQEITEQIQAGQWYLVRDPALGVAAAVRLLWADPEVWGADDTLAVYVHGLMVHRGVTGRGLGAFLLNWAAERGRAEGAAVIRLDCVESNTALRTFYQRQGFQEVGRRDFNGPWYSATLLEKTLPPGPPPASPAGRPIVHGHEGRSTGR</sequence>
<keyword evidence="1" id="KW-0808">Transferase</keyword>
<dbReference type="AlphaFoldDB" id="A0A512II80"/>
<comment type="caution">
    <text evidence="5">The sequence shown here is derived from an EMBL/GenBank/DDBJ whole genome shotgun (WGS) entry which is preliminary data.</text>
</comment>
<organism evidence="5 6">
    <name type="scientific">Kocuria turfanensis</name>
    <dbReference type="NCBI Taxonomy" id="388357"/>
    <lineage>
        <taxon>Bacteria</taxon>
        <taxon>Bacillati</taxon>
        <taxon>Actinomycetota</taxon>
        <taxon>Actinomycetes</taxon>
        <taxon>Micrococcales</taxon>
        <taxon>Micrococcaceae</taxon>
        <taxon>Kocuria</taxon>
    </lineage>
</organism>